<comment type="caution">
    <text evidence="1">The sequence shown here is derived from an EMBL/GenBank/DDBJ whole genome shotgun (WGS) entry which is preliminary data.</text>
</comment>
<dbReference type="Proteomes" id="UP000014974">
    <property type="component" value="Unassembled WGS sequence"/>
</dbReference>
<accession>S7V635</accession>
<organism evidence="1 2">
    <name type="scientific">Cyclobacterium qasimii M12-11B</name>
    <dbReference type="NCBI Taxonomy" id="641524"/>
    <lineage>
        <taxon>Bacteria</taxon>
        <taxon>Pseudomonadati</taxon>
        <taxon>Bacteroidota</taxon>
        <taxon>Cytophagia</taxon>
        <taxon>Cytophagales</taxon>
        <taxon>Cyclobacteriaceae</taxon>
        <taxon>Cyclobacterium</taxon>
    </lineage>
</organism>
<dbReference type="AlphaFoldDB" id="S7V635"/>
<gene>
    <name evidence="1" type="ORF">ADICYQ_5560</name>
</gene>
<proteinExistence type="predicted"/>
<protein>
    <submittedName>
        <fullName evidence="1">Uncharacterized protein</fullName>
    </submittedName>
</protein>
<dbReference type="STRING" id="641524.ADICYQ_5560"/>
<dbReference type="EMBL" id="ATNM01000193">
    <property type="protein sequence ID" value="EPR65351.1"/>
    <property type="molecule type" value="Genomic_DNA"/>
</dbReference>
<name>S7V635_9BACT</name>
<sequence length="43" mass="4814">MTRFLKTYQKKLSLGCLFAPVLGDCFSYGKTSSSAGVFLWFLT</sequence>
<evidence type="ECO:0000313" key="1">
    <source>
        <dbReference type="EMBL" id="EPR65351.1"/>
    </source>
</evidence>
<reference evidence="1 2" key="1">
    <citation type="journal article" date="2013" name="Genome Announc.">
        <title>Draft Genome Sequence of Cyclobacterium qasimii Strain M12-11BT, Isolated from Arctic Marine Sediment.</title>
        <authorList>
            <person name="Shivaji S."/>
            <person name="Ara S."/>
            <person name="Singh A."/>
            <person name="Kumar Pinnaka A."/>
        </authorList>
    </citation>
    <scope>NUCLEOTIDE SEQUENCE [LARGE SCALE GENOMIC DNA]</scope>
    <source>
        <strain evidence="1 2">M12-11B</strain>
    </source>
</reference>
<evidence type="ECO:0000313" key="2">
    <source>
        <dbReference type="Proteomes" id="UP000014974"/>
    </source>
</evidence>